<dbReference type="AlphaFoldDB" id="A0A5B1CH84"/>
<keyword evidence="2" id="KW-1185">Reference proteome</keyword>
<evidence type="ECO:0000313" key="2">
    <source>
        <dbReference type="Proteomes" id="UP000322699"/>
    </source>
</evidence>
<name>A0A5B1CH84_9BACT</name>
<sequence length="73" mass="8216">MPQIDVGVINVNEAYSKQMLLKKLCVSQKYWDKLLSEGCPYSVVGHSRWVTGQALIEHLTRNAETKGEPKADL</sequence>
<gene>
    <name evidence="1" type="ORF">LF1_10960</name>
</gene>
<dbReference type="Proteomes" id="UP000322699">
    <property type="component" value="Unassembled WGS sequence"/>
</dbReference>
<dbReference type="RefSeq" id="WP_008702496.1">
    <property type="nucleotide sequence ID" value="NZ_LWSK01000001.1"/>
</dbReference>
<dbReference type="OrthoDB" id="286070at2"/>
<proteinExistence type="predicted"/>
<evidence type="ECO:0000313" key="1">
    <source>
        <dbReference type="EMBL" id="KAA1258574.1"/>
    </source>
</evidence>
<organism evidence="1 2">
    <name type="scientific">Rubripirellula obstinata</name>
    <dbReference type="NCBI Taxonomy" id="406547"/>
    <lineage>
        <taxon>Bacteria</taxon>
        <taxon>Pseudomonadati</taxon>
        <taxon>Planctomycetota</taxon>
        <taxon>Planctomycetia</taxon>
        <taxon>Pirellulales</taxon>
        <taxon>Pirellulaceae</taxon>
        <taxon>Rubripirellula</taxon>
    </lineage>
</organism>
<comment type="caution">
    <text evidence="1">The sequence shown here is derived from an EMBL/GenBank/DDBJ whole genome shotgun (WGS) entry which is preliminary data.</text>
</comment>
<accession>A0A5B1CH84</accession>
<protein>
    <submittedName>
        <fullName evidence="1">Uncharacterized protein</fullName>
    </submittedName>
</protein>
<dbReference type="EMBL" id="VRLW01000001">
    <property type="protein sequence ID" value="KAA1258574.1"/>
    <property type="molecule type" value="Genomic_DNA"/>
</dbReference>
<reference evidence="1 2" key="1">
    <citation type="submission" date="2019-08" db="EMBL/GenBank/DDBJ databases">
        <title>Deep-cultivation of Planctomycetes and their phenomic and genomic characterization uncovers novel biology.</title>
        <authorList>
            <person name="Wiegand S."/>
            <person name="Jogler M."/>
            <person name="Boedeker C."/>
            <person name="Pinto D."/>
            <person name="Vollmers J."/>
            <person name="Rivas-Marin E."/>
            <person name="Kohn T."/>
            <person name="Peeters S.H."/>
            <person name="Heuer A."/>
            <person name="Rast P."/>
            <person name="Oberbeckmann S."/>
            <person name="Bunk B."/>
            <person name="Jeske O."/>
            <person name="Meyerdierks A."/>
            <person name="Storesund J.E."/>
            <person name="Kallscheuer N."/>
            <person name="Luecker S."/>
            <person name="Lage O.M."/>
            <person name="Pohl T."/>
            <person name="Merkel B.J."/>
            <person name="Hornburger P."/>
            <person name="Mueller R.-W."/>
            <person name="Bruemmer F."/>
            <person name="Labrenz M."/>
            <person name="Spormann A.M."/>
            <person name="Op Den Camp H."/>
            <person name="Overmann J."/>
            <person name="Amann R."/>
            <person name="Jetten M.S.M."/>
            <person name="Mascher T."/>
            <person name="Medema M.H."/>
            <person name="Devos D.P."/>
            <person name="Kaster A.-K."/>
            <person name="Ovreas L."/>
            <person name="Rohde M."/>
            <person name="Galperin M.Y."/>
            <person name="Jogler C."/>
        </authorList>
    </citation>
    <scope>NUCLEOTIDE SEQUENCE [LARGE SCALE GENOMIC DNA]</scope>
    <source>
        <strain evidence="1 2">LF1</strain>
    </source>
</reference>